<accession>A0ABW9T6W4</accession>
<proteinExistence type="predicted"/>
<evidence type="ECO:0000313" key="1">
    <source>
        <dbReference type="EMBL" id="MUG66921.1"/>
    </source>
</evidence>
<organism evidence="1 2">
    <name type="scientific">Paenibacillus campinasensis</name>
    <dbReference type="NCBI Taxonomy" id="66347"/>
    <lineage>
        <taxon>Bacteria</taxon>
        <taxon>Bacillati</taxon>
        <taxon>Bacillota</taxon>
        <taxon>Bacilli</taxon>
        <taxon>Bacillales</taxon>
        <taxon>Paenibacillaceae</taxon>
        <taxon>Paenibacillus</taxon>
    </lineage>
</organism>
<sequence length="51" mass="5627">MRGNNGGEALRFLFGEFRSFRAELEAAADTGCRFGAFAVIGCIRQQEGDKR</sequence>
<comment type="caution">
    <text evidence="1">The sequence shown here is derived from an EMBL/GenBank/DDBJ whole genome shotgun (WGS) entry which is preliminary data.</text>
</comment>
<protein>
    <submittedName>
        <fullName evidence="1">Uncharacterized protein</fullName>
    </submittedName>
</protein>
<reference evidence="1 2" key="1">
    <citation type="submission" date="2019-11" db="EMBL/GenBank/DDBJ databases">
        <title>Draft genome sequences of five Paenibacillus species of dairy origin.</title>
        <authorList>
            <person name="Olajide A.M."/>
            <person name="Chen S."/>
            <person name="Lapointe G."/>
        </authorList>
    </citation>
    <scope>NUCLEOTIDE SEQUENCE [LARGE SCALE GENOMIC DNA]</scope>
    <source>
        <strain evidence="1 2">3CS1</strain>
    </source>
</reference>
<gene>
    <name evidence="1" type="ORF">GNP94_12995</name>
</gene>
<keyword evidence="2" id="KW-1185">Reference proteome</keyword>
<dbReference type="Proteomes" id="UP000435177">
    <property type="component" value="Unassembled WGS sequence"/>
</dbReference>
<dbReference type="RefSeq" id="WP_155618202.1">
    <property type="nucleotide sequence ID" value="NZ_WOAA01000009.1"/>
</dbReference>
<name>A0ABW9T6W4_9BACL</name>
<evidence type="ECO:0000313" key="2">
    <source>
        <dbReference type="Proteomes" id="UP000435177"/>
    </source>
</evidence>
<dbReference type="EMBL" id="WOAA01000009">
    <property type="protein sequence ID" value="MUG66921.1"/>
    <property type="molecule type" value="Genomic_DNA"/>
</dbReference>